<sequence>MSNRVDWENRGKTVAELIAELKTFGDQHLKVEMSFDEGETTRPISLVVKGDGTCLLLHIDSVGD</sequence>
<evidence type="ECO:0000313" key="2">
    <source>
        <dbReference type="Proteomes" id="UP001162907"/>
    </source>
</evidence>
<evidence type="ECO:0000313" key="1">
    <source>
        <dbReference type="EMBL" id="UFQ02606.1"/>
    </source>
</evidence>
<keyword evidence="2" id="KW-1185">Reference proteome</keyword>
<dbReference type="EMBL" id="CP075567">
    <property type="protein sequence ID" value="UFQ02606.1"/>
    <property type="molecule type" value="Genomic_DNA"/>
</dbReference>
<accession>A0ABY3Q936</accession>
<gene>
    <name evidence="1" type="ORF">KJY40_13210</name>
</gene>
<dbReference type="RefSeq" id="WP_230737357.1">
    <property type="nucleotide sequence ID" value="NZ_CP075567.1"/>
</dbReference>
<proteinExistence type="predicted"/>
<protein>
    <submittedName>
        <fullName evidence="1">Uncharacterized protein</fullName>
    </submittedName>
</protein>
<name>A0ABY3Q936_9PSED</name>
<reference evidence="1 2" key="1">
    <citation type="journal article" date="2022" name="Int. J. Syst. Evol. Microbiol.">
        <title>Pseudomonas fitomaticsae sp. nov., isolated at Marimurtra Botanical Garden in Blanes, Catalonia, Spain.</title>
        <authorList>
            <person name="Atanasov K.E."/>
            <person name="Galbis D.M."/>
            <person name="Cornado D."/>
            <person name="Serpico A."/>
            <person name="Sanchez G."/>
            <person name="Bosch M."/>
            <person name="Ferrer A."/>
            <person name="Altabella T."/>
        </authorList>
    </citation>
    <scope>NUCLEOTIDE SEQUENCE [LARGE SCALE GENOMIC DNA]</scope>
    <source>
        <strain evidence="1 2">FIT81</strain>
    </source>
</reference>
<organism evidence="1 2">
    <name type="scientific">Pseudomonas fitomaticsae</name>
    <dbReference type="NCBI Taxonomy" id="2837969"/>
    <lineage>
        <taxon>Bacteria</taxon>
        <taxon>Pseudomonadati</taxon>
        <taxon>Pseudomonadota</taxon>
        <taxon>Gammaproteobacteria</taxon>
        <taxon>Pseudomonadales</taxon>
        <taxon>Pseudomonadaceae</taxon>
        <taxon>Pseudomonas</taxon>
    </lineage>
</organism>
<dbReference type="Proteomes" id="UP001162907">
    <property type="component" value="Chromosome"/>
</dbReference>